<keyword evidence="3" id="KW-1185">Reference proteome</keyword>
<evidence type="ECO:0000313" key="3">
    <source>
        <dbReference type="Proteomes" id="UP000070168"/>
    </source>
</evidence>
<evidence type="ECO:0000256" key="1">
    <source>
        <dbReference type="SAM" id="SignalP"/>
    </source>
</evidence>
<dbReference type="AlphaFoldDB" id="A0A135L9X3"/>
<comment type="caution">
    <text evidence="2">The sequence shown here is derived from an EMBL/GenBank/DDBJ whole genome shotgun (WGS) entry which is preliminary data.</text>
</comment>
<proteinExistence type="predicted"/>
<dbReference type="Proteomes" id="UP000070168">
    <property type="component" value="Unassembled WGS sequence"/>
</dbReference>
<sequence>MRFVSGVLAALVVTANSFVLPKREESMEWNETCIGIETKTRDTWKKTEIGEWFISMANAEDIYTKDIQKTIQSWDHPSSLYGFYCSPMSYCEANLDKDQCLDPRSGARPGLYFLMWSIANLNNYMLSVLNAVEHTSSVAIGLSANLVETFATNMDNIPLVNAGPSMAAGFLGGLAAIFPPSAALGGLGSAAATIGGGIISLLDNEKPVELEPKFNDFKNITNYIARASEGMQMGIEKYTRWLLTSIPSNDRSHGVWYIDDPNSLPNVLRDGAFAEPITSDVLPDSIYVSLFSAAIALLWRGEPAGVVKITHEYSKLSKPICENKDAWKGNKYCDDQGNAYLLIRLDSSWNTTPWDDGIEDKFKKLKGVEKLGDYRISIKTVVKASEHAASKNGGRPYYEWNPSNFIDHINEDPRNRVEFSGFNLPFCELGLFRGGGDPGLLDRDECDTECQTIWAMRNCFVGLDREHPNRGGIPFERECDYRECKFCMGGFAGC</sequence>
<name>A0A135L9X3_PENPA</name>
<keyword evidence="1" id="KW-0732">Signal</keyword>
<gene>
    <name evidence="2" type="ORF">PGRI_034470</name>
</gene>
<evidence type="ECO:0000313" key="2">
    <source>
        <dbReference type="EMBL" id="KXG45680.1"/>
    </source>
</evidence>
<dbReference type="RefSeq" id="XP_040644216.1">
    <property type="nucleotide sequence ID" value="XM_040791160.1"/>
</dbReference>
<reference evidence="2 3" key="1">
    <citation type="journal article" date="2016" name="BMC Genomics">
        <title>Genome sequencing and secondary metabolism of the postharvest pathogen Penicillium griseofulvum.</title>
        <authorList>
            <person name="Banani H."/>
            <person name="Marcet-Houben M."/>
            <person name="Ballester A.R."/>
            <person name="Abbruscato P."/>
            <person name="Gonzalez-Candelas L."/>
            <person name="Gabaldon T."/>
            <person name="Spadaro D."/>
        </authorList>
    </citation>
    <scope>NUCLEOTIDE SEQUENCE [LARGE SCALE GENOMIC DNA]</scope>
    <source>
        <strain evidence="2 3">PG3</strain>
    </source>
</reference>
<dbReference type="OrthoDB" id="4293239at2759"/>
<organism evidence="2 3">
    <name type="scientific">Penicillium patulum</name>
    <name type="common">Penicillium griseofulvum</name>
    <dbReference type="NCBI Taxonomy" id="5078"/>
    <lineage>
        <taxon>Eukaryota</taxon>
        <taxon>Fungi</taxon>
        <taxon>Dikarya</taxon>
        <taxon>Ascomycota</taxon>
        <taxon>Pezizomycotina</taxon>
        <taxon>Eurotiomycetes</taxon>
        <taxon>Eurotiomycetidae</taxon>
        <taxon>Eurotiales</taxon>
        <taxon>Aspergillaceae</taxon>
        <taxon>Penicillium</taxon>
    </lineage>
</organism>
<dbReference type="GeneID" id="63706460"/>
<dbReference type="EMBL" id="LHQR01000070">
    <property type="protein sequence ID" value="KXG45680.1"/>
    <property type="molecule type" value="Genomic_DNA"/>
</dbReference>
<dbReference type="STRING" id="5078.A0A135L9X3"/>
<feature type="signal peptide" evidence="1">
    <location>
        <begin position="1"/>
        <end position="17"/>
    </location>
</feature>
<protein>
    <submittedName>
        <fullName evidence="2">Uncharacterized protein</fullName>
    </submittedName>
</protein>
<accession>A0A135L9X3</accession>
<feature type="chain" id="PRO_5007800331" evidence="1">
    <location>
        <begin position="18"/>
        <end position="494"/>
    </location>
</feature>